<dbReference type="OrthoDB" id="2370124at2"/>
<evidence type="ECO:0000313" key="10">
    <source>
        <dbReference type="EMBL" id="TCS93078.1"/>
    </source>
</evidence>
<organism evidence="10 11">
    <name type="scientific">Hazenella coriacea</name>
    <dbReference type="NCBI Taxonomy" id="1179467"/>
    <lineage>
        <taxon>Bacteria</taxon>
        <taxon>Bacillati</taxon>
        <taxon>Bacillota</taxon>
        <taxon>Bacilli</taxon>
        <taxon>Bacillales</taxon>
        <taxon>Thermoactinomycetaceae</taxon>
        <taxon>Hazenella</taxon>
    </lineage>
</organism>
<evidence type="ECO:0000256" key="6">
    <source>
        <dbReference type="ARBA" id="ARBA00023139"/>
    </source>
</evidence>
<dbReference type="Pfam" id="PF25198">
    <property type="entry name" value="Spore_GerAC_N"/>
    <property type="match status" value="1"/>
</dbReference>
<accession>A0A4R3L2K7</accession>
<reference evidence="10 11" key="1">
    <citation type="submission" date="2019-03" db="EMBL/GenBank/DDBJ databases">
        <title>Genomic Encyclopedia of Type Strains, Phase IV (KMG-IV): sequencing the most valuable type-strain genomes for metagenomic binning, comparative biology and taxonomic classification.</title>
        <authorList>
            <person name="Goeker M."/>
        </authorList>
    </citation>
    <scope>NUCLEOTIDE SEQUENCE [LARGE SCALE GENOMIC DNA]</scope>
    <source>
        <strain evidence="10 11">DSM 45707</strain>
    </source>
</reference>
<evidence type="ECO:0000313" key="11">
    <source>
        <dbReference type="Proteomes" id="UP000294937"/>
    </source>
</evidence>
<comment type="similarity">
    <text evidence="2">Belongs to the GerABKC lipoprotein family.</text>
</comment>
<keyword evidence="11" id="KW-1185">Reference proteome</keyword>
<keyword evidence="5" id="KW-0472">Membrane</keyword>
<comment type="caution">
    <text evidence="10">The sequence shown here is derived from an EMBL/GenBank/DDBJ whole genome shotgun (WGS) entry which is preliminary data.</text>
</comment>
<dbReference type="Gene3D" id="3.30.300.210">
    <property type="entry name" value="Nutrient germinant receptor protein C, domain 3"/>
    <property type="match status" value="1"/>
</dbReference>
<evidence type="ECO:0000259" key="8">
    <source>
        <dbReference type="Pfam" id="PF05504"/>
    </source>
</evidence>
<proteinExistence type="inferred from homology"/>
<feature type="domain" description="Spore germination protein N-terminal" evidence="9">
    <location>
        <begin position="25"/>
        <end position="203"/>
    </location>
</feature>
<protein>
    <submittedName>
        <fullName evidence="10">Ger(X)C family germination protein</fullName>
    </submittedName>
</protein>
<evidence type="ECO:0000256" key="5">
    <source>
        <dbReference type="ARBA" id="ARBA00023136"/>
    </source>
</evidence>
<dbReference type="PANTHER" id="PTHR35789:SF1">
    <property type="entry name" value="SPORE GERMINATION PROTEIN B3"/>
    <property type="match status" value="1"/>
</dbReference>
<dbReference type="EMBL" id="SMAG01000009">
    <property type="protein sequence ID" value="TCS93078.1"/>
    <property type="molecule type" value="Genomic_DNA"/>
</dbReference>
<dbReference type="GO" id="GO:0016020">
    <property type="term" value="C:membrane"/>
    <property type="evidence" value="ECO:0007669"/>
    <property type="project" value="UniProtKB-SubCell"/>
</dbReference>
<keyword evidence="7" id="KW-0449">Lipoprotein</keyword>
<dbReference type="InterPro" id="IPR057336">
    <property type="entry name" value="GerAC_N"/>
</dbReference>
<keyword evidence="4" id="KW-0732">Signal</keyword>
<dbReference type="InterPro" id="IPR008844">
    <property type="entry name" value="Spore_GerAC-like"/>
</dbReference>
<dbReference type="PANTHER" id="PTHR35789">
    <property type="entry name" value="SPORE GERMINATION PROTEIN B3"/>
    <property type="match status" value="1"/>
</dbReference>
<keyword evidence="6" id="KW-0564">Palmitate</keyword>
<sequence>MVRKHPLRRCSLWILCFVFLTGCWDQLNIEERTMAISLAIDKAEPPNRYEVTIQVPVATLITGGGGGESTGGGGAMQLFSSQARTVSEAISKISETTSSPFFFGHAQTILFSEEQARKGVGGVLDVLRRSPGVRRGILPVVHSGPAKKGLESETKLEQVPTVYLKDMIENNIRLGQYSETTLGKMMIDISNFDFRHPVLNYMSSMKNGYNWEGLAVFEKDQMLGVLERNESNILLHIREQKRGWNIVAPCTNAHNHVQFQPDRASRSIQFTKDRRIVVDVELEGTVIEKGCSLHLDDVKASRRVGQQVAQEYEKHAKSLLQKLQKEYQVDSLYLGNYLHAYYPQEWKKLNWKEDFPNIPVQINYHVIIRGTGVSAD</sequence>
<dbReference type="Proteomes" id="UP000294937">
    <property type="component" value="Unassembled WGS sequence"/>
</dbReference>
<evidence type="ECO:0000256" key="1">
    <source>
        <dbReference type="ARBA" id="ARBA00004635"/>
    </source>
</evidence>
<evidence type="ECO:0000256" key="4">
    <source>
        <dbReference type="ARBA" id="ARBA00022729"/>
    </source>
</evidence>
<keyword evidence="3" id="KW-0309">Germination</keyword>
<evidence type="ECO:0000256" key="3">
    <source>
        <dbReference type="ARBA" id="ARBA00022544"/>
    </source>
</evidence>
<evidence type="ECO:0000256" key="7">
    <source>
        <dbReference type="ARBA" id="ARBA00023288"/>
    </source>
</evidence>
<comment type="subcellular location">
    <subcellularLocation>
        <location evidence="1">Membrane</location>
        <topology evidence="1">Lipid-anchor</topology>
    </subcellularLocation>
</comment>
<feature type="domain" description="Spore germination GerAC-like C-terminal" evidence="8">
    <location>
        <begin position="212"/>
        <end position="372"/>
    </location>
</feature>
<dbReference type="RefSeq" id="WP_131926161.1">
    <property type="nucleotide sequence ID" value="NZ_SMAG01000009.1"/>
</dbReference>
<dbReference type="Pfam" id="PF05504">
    <property type="entry name" value="Spore_GerAC"/>
    <property type="match status" value="1"/>
</dbReference>
<dbReference type="GO" id="GO:0009847">
    <property type="term" value="P:spore germination"/>
    <property type="evidence" value="ECO:0007669"/>
    <property type="project" value="InterPro"/>
</dbReference>
<dbReference type="NCBIfam" id="TIGR02887">
    <property type="entry name" value="spore_ger_x_C"/>
    <property type="match status" value="1"/>
</dbReference>
<name>A0A4R3L2K7_9BACL</name>
<dbReference type="InterPro" id="IPR046953">
    <property type="entry name" value="Spore_GerAC-like_C"/>
</dbReference>
<dbReference type="InterPro" id="IPR038501">
    <property type="entry name" value="Spore_GerAC_C_sf"/>
</dbReference>
<dbReference type="PROSITE" id="PS51257">
    <property type="entry name" value="PROKAR_LIPOPROTEIN"/>
    <property type="match status" value="1"/>
</dbReference>
<evidence type="ECO:0000256" key="2">
    <source>
        <dbReference type="ARBA" id="ARBA00007886"/>
    </source>
</evidence>
<gene>
    <name evidence="10" type="ORF">EDD58_10919</name>
</gene>
<dbReference type="AlphaFoldDB" id="A0A4R3L2K7"/>
<evidence type="ECO:0000259" key="9">
    <source>
        <dbReference type="Pfam" id="PF25198"/>
    </source>
</evidence>